<feature type="transmembrane region" description="Helical" evidence="7">
    <location>
        <begin position="81"/>
        <end position="102"/>
    </location>
</feature>
<feature type="transmembrane region" description="Helical" evidence="7">
    <location>
        <begin position="108"/>
        <end position="126"/>
    </location>
</feature>
<protein>
    <recommendedName>
        <fullName evidence="10">DUF788-domain-containing protein</fullName>
    </recommendedName>
</protein>
<dbReference type="Pfam" id="PF05620">
    <property type="entry name" value="TMEM208_SND2"/>
    <property type="match status" value="1"/>
</dbReference>
<evidence type="ECO:0000256" key="1">
    <source>
        <dbReference type="ARBA" id="ARBA00004477"/>
    </source>
</evidence>
<keyword evidence="6 7" id="KW-0472">Membrane</keyword>
<name>A0A1E4TFN4_9ASCO</name>
<organism evidence="8 9">
    <name type="scientific">Tortispora caseinolytica NRRL Y-17796</name>
    <dbReference type="NCBI Taxonomy" id="767744"/>
    <lineage>
        <taxon>Eukaryota</taxon>
        <taxon>Fungi</taxon>
        <taxon>Dikarya</taxon>
        <taxon>Ascomycota</taxon>
        <taxon>Saccharomycotina</taxon>
        <taxon>Trigonopsidomycetes</taxon>
        <taxon>Trigonopsidales</taxon>
        <taxon>Trigonopsidaceae</taxon>
        <taxon>Tortispora</taxon>
    </lineage>
</organism>
<dbReference type="GO" id="GO:0006624">
    <property type="term" value="P:vacuolar protein processing"/>
    <property type="evidence" value="ECO:0007669"/>
    <property type="project" value="TreeGrafter"/>
</dbReference>
<evidence type="ECO:0000256" key="6">
    <source>
        <dbReference type="ARBA" id="ARBA00023136"/>
    </source>
</evidence>
<evidence type="ECO:0000256" key="3">
    <source>
        <dbReference type="ARBA" id="ARBA00022692"/>
    </source>
</evidence>
<evidence type="ECO:0000256" key="2">
    <source>
        <dbReference type="ARBA" id="ARBA00009950"/>
    </source>
</evidence>
<dbReference type="EMBL" id="KV453842">
    <property type="protein sequence ID" value="ODV90574.1"/>
    <property type="molecule type" value="Genomic_DNA"/>
</dbReference>
<evidence type="ECO:0008006" key="10">
    <source>
        <dbReference type="Google" id="ProtNLM"/>
    </source>
</evidence>
<dbReference type="OrthoDB" id="10012212at2759"/>
<dbReference type="PANTHER" id="PTHR13505:SF7">
    <property type="entry name" value="TRANSMEMBRANE PROTEIN 208"/>
    <property type="match status" value="1"/>
</dbReference>
<dbReference type="PANTHER" id="PTHR13505">
    <property type="entry name" value="TRANSMEMBRANE PROTEIN 208"/>
    <property type="match status" value="1"/>
</dbReference>
<feature type="transmembrane region" description="Helical" evidence="7">
    <location>
        <begin position="20"/>
        <end position="38"/>
    </location>
</feature>
<dbReference type="Proteomes" id="UP000095023">
    <property type="component" value="Unassembled WGS sequence"/>
</dbReference>
<evidence type="ECO:0000313" key="8">
    <source>
        <dbReference type="EMBL" id="ODV90574.1"/>
    </source>
</evidence>
<keyword evidence="9" id="KW-1185">Reference proteome</keyword>
<keyword evidence="5 7" id="KW-1133">Transmembrane helix</keyword>
<keyword evidence="4" id="KW-0256">Endoplasmic reticulum</keyword>
<evidence type="ECO:0000256" key="7">
    <source>
        <dbReference type="SAM" id="Phobius"/>
    </source>
</evidence>
<evidence type="ECO:0000256" key="4">
    <source>
        <dbReference type="ARBA" id="ARBA00022824"/>
    </source>
</evidence>
<sequence>MAKAADKKLAVKNAQALKTLHLVSIIVNAMFMLSYYFLNRPGSLKPYVILSIPAWGLEYVLDKTGRPVGSRPGSDLSAAGLTEYMWDIVYITWSCVLTSVVLGTNKAWILYLVIPGYAVVKLLQLISGFTGNKPATAAADPQLSKRQEKLRQRGLRA</sequence>
<dbReference type="GO" id="GO:0005773">
    <property type="term" value="C:vacuole"/>
    <property type="evidence" value="ECO:0007669"/>
    <property type="project" value="GOC"/>
</dbReference>
<proteinExistence type="inferred from homology"/>
<keyword evidence="3 7" id="KW-0812">Transmembrane</keyword>
<comment type="similarity">
    <text evidence="2">Belongs to the TMEM208 family.</text>
</comment>
<comment type="subcellular location">
    <subcellularLocation>
        <location evidence="1">Endoplasmic reticulum membrane</location>
        <topology evidence="1">Multi-pass membrane protein</topology>
    </subcellularLocation>
</comment>
<gene>
    <name evidence="8" type="ORF">CANCADRAFT_108063</name>
</gene>
<dbReference type="InterPro" id="IPR008506">
    <property type="entry name" value="SND2/TMEM208"/>
</dbReference>
<dbReference type="GO" id="GO:0005789">
    <property type="term" value="C:endoplasmic reticulum membrane"/>
    <property type="evidence" value="ECO:0007669"/>
    <property type="project" value="UniProtKB-SubCell"/>
</dbReference>
<evidence type="ECO:0000256" key="5">
    <source>
        <dbReference type="ARBA" id="ARBA00022989"/>
    </source>
</evidence>
<accession>A0A1E4TFN4</accession>
<evidence type="ECO:0000313" key="9">
    <source>
        <dbReference type="Proteomes" id="UP000095023"/>
    </source>
</evidence>
<reference evidence="9" key="1">
    <citation type="submission" date="2016-02" db="EMBL/GenBank/DDBJ databases">
        <title>Comparative genomics of biotechnologically important yeasts.</title>
        <authorList>
            <consortium name="DOE Joint Genome Institute"/>
            <person name="Riley R."/>
            <person name="Haridas S."/>
            <person name="Wolfe K.H."/>
            <person name="Lopes M.R."/>
            <person name="Hittinger C.T."/>
            <person name="Goker M."/>
            <person name="Salamov A."/>
            <person name="Wisecaver J."/>
            <person name="Long T.M."/>
            <person name="Aerts A.L."/>
            <person name="Barry K."/>
            <person name="Choi C."/>
            <person name="Clum A."/>
            <person name="Coughlan A.Y."/>
            <person name="Deshpande S."/>
            <person name="Douglass A.P."/>
            <person name="Hanson S.J."/>
            <person name="Klenk H.-P."/>
            <person name="Labutti K."/>
            <person name="Lapidus A."/>
            <person name="Lindquist E."/>
            <person name="Lipzen A."/>
            <person name="Meier-Kolthoff J.P."/>
            <person name="Ohm R.A."/>
            <person name="Otillar R.P."/>
            <person name="Pangilinan J."/>
            <person name="Peng Y."/>
            <person name="Rokas A."/>
            <person name="Rosa C.A."/>
            <person name="Scheuner C."/>
            <person name="Sibirny A.A."/>
            <person name="Slot J.C."/>
            <person name="Stielow J.B."/>
            <person name="Sun H."/>
            <person name="Kurtzman C.P."/>
            <person name="Blackwell M."/>
            <person name="Jeffries T.W."/>
            <person name="Grigoriev I.V."/>
        </authorList>
    </citation>
    <scope>NUCLEOTIDE SEQUENCE [LARGE SCALE GENOMIC DNA]</scope>
    <source>
        <strain evidence="9">NRRL Y-17796</strain>
    </source>
</reference>
<dbReference type="AlphaFoldDB" id="A0A1E4TFN4"/>